<feature type="compositionally biased region" description="Polar residues" evidence="1">
    <location>
        <begin position="114"/>
        <end position="124"/>
    </location>
</feature>
<reference evidence="2 3" key="1">
    <citation type="submission" date="2016-10" db="EMBL/GenBank/DDBJ databases">
        <title>The genome sequence of Colletotrichum fioriniae PJ7.</title>
        <authorList>
            <person name="Baroncelli R."/>
        </authorList>
    </citation>
    <scope>NUCLEOTIDE SEQUENCE [LARGE SCALE GENOMIC DNA]</scope>
    <source>
        <strain evidence="2 3">IMI 384185</strain>
    </source>
</reference>
<dbReference type="RefSeq" id="XP_060342413.1">
    <property type="nucleotide sequence ID" value="XM_060498950.1"/>
</dbReference>
<evidence type="ECO:0000313" key="2">
    <source>
        <dbReference type="EMBL" id="KAK1521783.1"/>
    </source>
</evidence>
<feature type="compositionally biased region" description="Polar residues" evidence="1">
    <location>
        <begin position="83"/>
        <end position="92"/>
    </location>
</feature>
<gene>
    <name evidence="2" type="ORF">CPAR01_14700</name>
</gene>
<name>A0ABQ9S1R1_9PEZI</name>
<organism evidence="2 3">
    <name type="scientific">Colletotrichum paranaense</name>
    <dbReference type="NCBI Taxonomy" id="1914294"/>
    <lineage>
        <taxon>Eukaryota</taxon>
        <taxon>Fungi</taxon>
        <taxon>Dikarya</taxon>
        <taxon>Ascomycota</taxon>
        <taxon>Pezizomycotina</taxon>
        <taxon>Sordariomycetes</taxon>
        <taxon>Hypocreomycetidae</taxon>
        <taxon>Glomerellales</taxon>
        <taxon>Glomerellaceae</taxon>
        <taxon>Colletotrichum</taxon>
        <taxon>Colletotrichum acutatum species complex</taxon>
    </lineage>
</organism>
<keyword evidence="3" id="KW-1185">Reference proteome</keyword>
<accession>A0ABQ9S1R1</accession>
<proteinExistence type="predicted"/>
<feature type="compositionally biased region" description="Acidic residues" evidence="1">
    <location>
        <begin position="60"/>
        <end position="76"/>
    </location>
</feature>
<dbReference type="GeneID" id="85382849"/>
<dbReference type="Proteomes" id="UP001241169">
    <property type="component" value="Unassembled WGS sequence"/>
</dbReference>
<protein>
    <submittedName>
        <fullName evidence="2">Uncharacterized protein</fullName>
    </submittedName>
</protein>
<dbReference type="EMBL" id="MOPA01000016">
    <property type="protein sequence ID" value="KAK1521783.1"/>
    <property type="molecule type" value="Genomic_DNA"/>
</dbReference>
<feature type="region of interest" description="Disordered" evidence="1">
    <location>
        <begin position="46"/>
        <end position="124"/>
    </location>
</feature>
<evidence type="ECO:0000313" key="3">
    <source>
        <dbReference type="Proteomes" id="UP001241169"/>
    </source>
</evidence>
<sequence>MKFFKEMPISRELRLEVKKAAKAVKKLCTENEVGPAWMRHKAEIDEASMARNRARLRTCDEDEDNDEDDDEDEQDDSSEHTEVPSSVAGSDDTTNDRNRLPSLDSSRPEPSPTRPKSQRTLTTN</sequence>
<comment type="caution">
    <text evidence="2">The sequence shown here is derived from an EMBL/GenBank/DDBJ whole genome shotgun (WGS) entry which is preliminary data.</text>
</comment>
<evidence type="ECO:0000256" key="1">
    <source>
        <dbReference type="SAM" id="MobiDB-lite"/>
    </source>
</evidence>